<reference evidence="1 2" key="1">
    <citation type="submission" date="2017-01" db="EMBL/GenBank/DDBJ databases">
        <authorList>
            <person name="Mah S.A."/>
            <person name="Swanson W.J."/>
            <person name="Moy G.W."/>
            <person name="Vacquier V.D."/>
        </authorList>
    </citation>
    <scope>NUCLEOTIDE SEQUENCE [LARGE SCALE GENOMIC DNA]</scope>
    <source>
        <strain evidence="1 2">DSM 11589</strain>
    </source>
</reference>
<evidence type="ECO:0000313" key="2">
    <source>
        <dbReference type="Proteomes" id="UP000185678"/>
    </source>
</evidence>
<sequence length="286" mass="32524">MAVVISGITLFREKSTVHRFGFGGQHADDDAVFQIRSNRVSMQLKADGFTENLVVRGQNIPSTLRLTSMVLERFNQNPAMFSNLGTDTTDWSELWKQRTSSYEKQFQRESWVSLHYEGETVFTTNPSNQIEEIERIALGGDVNDSTIREVTQRLLGEDADVVTQHDSQTAVVFTPFKDYHRAAILERRGGRTGSFAVSAHHPVKPKKPVRYSGFINFCADTIEALNLKVFLDRIKQMVEENRITGPVVTPAQVAGAMGRKRDLMQFIVAYERANKITYRPERPEFF</sequence>
<evidence type="ECO:0000313" key="1">
    <source>
        <dbReference type="EMBL" id="SIS36577.1"/>
    </source>
</evidence>
<dbReference type="RefSeq" id="WP_076397940.1">
    <property type="nucleotide sequence ID" value="NZ_FTOA01000001.1"/>
</dbReference>
<organism evidence="1 2">
    <name type="scientific">Insolitispirillum peregrinum</name>
    <dbReference type="NCBI Taxonomy" id="80876"/>
    <lineage>
        <taxon>Bacteria</taxon>
        <taxon>Pseudomonadati</taxon>
        <taxon>Pseudomonadota</taxon>
        <taxon>Alphaproteobacteria</taxon>
        <taxon>Rhodospirillales</taxon>
        <taxon>Novispirillaceae</taxon>
        <taxon>Insolitispirillum</taxon>
    </lineage>
</organism>
<dbReference type="Proteomes" id="UP000185678">
    <property type="component" value="Unassembled WGS sequence"/>
</dbReference>
<protein>
    <submittedName>
        <fullName evidence="1">Uncharacterized protein</fullName>
    </submittedName>
</protein>
<proteinExistence type="predicted"/>
<dbReference type="STRING" id="80876.SAMN05421779_10152"/>
<dbReference type="AlphaFoldDB" id="A0A1N7IHK9"/>
<keyword evidence="2" id="KW-1185">Reference proteome</keyword>
<dbReference type="OrthoDB" id="7333176at2"/>
<gene>
    <name evidence="1" type="ORF">SAMN05421779_10152</name>
</gene>
<accession>A0A1N7IHK9</accession>
<name>A0A1N7IHK9_9PROT</name>
<dbReference type="EMBL" id="FTOA01000001">
    <property type="protein sequence ID" value="SIS36577.1"/>
    <property type="molecule type" value="Genomic_DNA"/>
</dbReference>